<reference evidence="1 2" key="1">
    <citation type="submission" date="2022-04" db="EMBL/GenBank/DDBJ databases">
        <title>Chromosome-level reference genomes for two strains of Caenorhabditis briggsae: an improved platform for comparative genomics.</title>
        <authorList>
            <person name="Stevens L."/>
            <person name="Andersen E."/>
        </authorList>
    </citation>
    <scope>NUCLEOTIDE SEQUENCE [LARGE SCALE GENOMIC DNA]</scope>
    <source>
        <strain evidence="1">VX34</strain>
        <tissue evidence="1">Whole-organism</tissue>
    </source>
</reference>
<protein>
    <submittedName>
        <fullName evidence="1">Uncharacterized protein</fullName>
    </submittedName>
</protein>
<gene>
    <name evidence="1" type="ORF">L5515_006582</name>
</gene>
<accession>A0AAE9F2C1</accession>
<evidence type="ECO:0000313" key="1">
    <source>
        <dbReference type="EMBL" id="UMM32933.1"/>
    </source>
</evidence>
<sequence length="124" mass="15322">MSQIKLRESQKSQYTREFDDLFQRLLNEYLHGEFRQATDHSDFEAFHRMYKELNKKRDELEDKFFPEQISGRREITEEEEAQSARECYDKIHDFRRSKGFNWMRTLLEFFGKGEKSEKLELFKY</sequence>
<proteinExistence type="predicted"/>
<dbReference type="AlphaFoldDB" id="A0AAE9F2C1"/>
<organism evidence="1 2">
    <name type="scientific">Caenorhabditis briggsae</name>
    <dbReference type="NCBI Taxonomy" id="6238"/>
    <lineage>
        <taxon>Eukaryota</taxon>
        <taxon>Metazoa</taxon>
        <taxon>Ecdysozoa</taxon>
        <taxon>Nematoda</taxon>
        <taxon>Chromadorea</taxon>
        <taxon>Rhabditida</taxon>
        <taxon>Rhabditina</taxon>
        <taxon>Rhabditomorpha</taxon>
        <taxon>Rhabditoidea</taxon>
        <taxon>Rhabditidae</taxon>
        <taxon>Peloderinae</taxon>
        <taxon>Caenorhabditis</taxon>
    </lineage>
</organism>
<dbReference type="Proteomes" id="UP000829354">
    <property type="component" value="Chromosome V"/>
</dbReference>
<keyword evidence="2" id="KW-1185">Reference proteome</keyword>
<evidence type="ECO:0000313" key="2">
    <source>
        <dbReference type="Proteomes" id="UP000829354"/>
    </source>
</evidence>
<name>A0AAE9F2C1_CAEBR</name>
<dbReference type="EMBL" id="CP092624">
    <property type="protein sequence ID" value="UMM32933.1"/>
    <property type="molecule type" value="Genomic_DNA"/>
</dbReference>